<feature type="region of interest" description="Disordered" evidence="4">
    <location>
        <begin position="1"/>
        <end position="22"/>
    </location>
</feature>
<feature type="region of interest" description="Disordered" evidence="4">
    <location>
        <begin position="226"/>
        <end position="278"/>
    </location>
</feature>
<feature type="compositionally biased region" description="Basic and acidic residues" evidence="4">
    <location>
        <begin position="368"/>
        <end position="377"/>
    </location>
</feature>
<dbReference type="InterPro" id="IPR043447">
    <property type="entry name" value="CCDC120/INAVA"/>
</dbReference>
<dbReference type="PANTHER" id="PTHR16093">
    <property type="entry name" value="COILED-COIL DOMAIN-CONTAINING PROTEIN 120 FAMILY MEMBER"/>
    <property type="match status" value="1"/>
</dbReference>
<name>A0AAY4E9H6_9TELE</name>
<evidence type="ECO:0000313" key="7">
    <source>
        <dbReference type="Proteomes" id="UP000694580"/>
    </source>
</evidence>
<sequence>ICYQPKHLKTQSGDSKTSKATQATHDMEVKGHLITGPDLQGCQDNKQRAERMSELQERRRSLQALLNTRLAELRRVCLQEAELTGEIPSQFPLETGERPPYVRRRVAATRNGSKQTVKGEDEEVTQRKSKKTLFSGALRRHTDSEQQPSSHGKRTVHRGCHTDNAVKSESSSTSDSTGQDNDEVFSGVSPDCLSPSRPRLAPGSPDSRFCRKLSPVEIYYEMRTRRNSVASSASPNRSLPRSVSNLEGRSVPATPLLSRTAQANGHIRSDVSSGATTKHWSDNLEAPQVVPLQSQEGLSPVSYEQGSCSYGSQTRRSNSSEALLDRTASTDDGSQRNGMPVRGGPYKSSEALTDGRLRQVQQGSPDRQLSDPSDHSRARGGCRGSGYNDILLDYVWGKQQKMQLQQQQRQQTHGNGKARVWPDLLAGPPPHYNGFAPPLPPGKSLHFSMEPPAYSPLMLRGKPGDPRRVKVTRTKSCGPFVPLQQHQQESILLKGLQTAPRGQQFPPDSSASTPEDATRSLHKALALEGLRDWYLRNTLGHAAANGNGHEGAPQRRRTTASLRSSQSHLPLTHQPQSYQGEAPFSQCQSSNLPQSATFHGHPLHGRSVELSLYQESFSSKMQELTLKESNTDRPTPGTLV</sequence>
<dbReference type="GeneTree" id="ENSGT00940000154102"/>
<feature type="compositionally biased region" description="Polar residues" evidence="4">
    <location>
        <begin position="559"/>
        <end position="597"/>
    </location>
</feature>
<feature type="region of interest" description="Disordered" evidence="4">
    <location>
        <begin position="498"/>
        <end position="519"/>
    </location>
</feature>
<keyword evidence="3" id="KW-0175">Coiled coil</keyword>
<keyword evidence="2" id="KW-0963">Cytoplasm</keyword>
<keyword evidence="7" id="KW-1185">Reference proteome</keyword>
<evidence type="ECO:0000313" key="6">
    <source>
        <dbReference type="Ensembl" id="ENSDCDP00010054255.1"/>
    </source>
</evidence>
<evidence type="ECO:0000256" key="3">
    <source>
        <dbReference type="ARBA" id="ARBA00023054"/>
    </source>
</evidence>
<organism evidence="6 7">
    <name type="scientific">Denticeps clupeoides</name>
    <name type="common">denticle herring</name>
    <dbReference type="NCBI Taxonomy" id="299321"/>
    <lineage>
        <taxon>Eukaryota</taxon>
        <taxon>Metazoa</taxon>
        <taxon>Chordata</taxon>
        <taxon>Craniata</taxon>
        <taxon>Vertebrata</taxon>
        <taxon>Euteleostomi</taxon>
        <taxon>Actinopterygii</taxon>
        <taxon>Neopterygii</taxon>
        <taxon>Teleostei</taxon>
        <taxon>Clupei</taxon>
        <taxon>Clupeiformes</taxon>
        <taxon>Denticipitoidei</taxon>
        <taxon>Denticipitidae</taxon>
        <taxon>Denticeps</taxon>
    </lineage>
</organism>
<reference evidence="6" key="1">
    <citation type="submission" date="2025-08" db="UniProtKB">
        <authorList>
            <consortium name="Ensembl"/>
        </authorList>
    </citation>
    <scope>IDENTIFICATION</scope>
</reference>
<feature type="compositionally biased region" description="Polar residues" evidence="4">
    <location>
        <begin position="227"/>
        <end position="247"/>
    </location>
</feature>
<dbReference type="AlphaFoldDB" id="A0AAY4E9H6"/>
<dbReference type="Proteomes" id="UP000694580">
    <property type="component" value="Unplaced"/>
</dbReference>
<comment type="subcellular location">
    <subcellularLocation>
        <location evidence="1">Cytoplasm</location>
    </subcellularLocation>
</comment>
<evidence type="ECO:0000256" key="2">
    <source>
        <dbReference type="ARBA" id="ARBA00022490"/>
    </source>
</evidence>
<reference evidence="6" key="2">
    <citation type="submission" date="2025-09" db="UniProtKB">
        <authorList>
            <consortium name="Ensembl"/>
        </authorList>
    </citation>
    <scope>IDENTIFICATION</scope>
</reference>
<dbReference type="PANTHER" id="PTHR16093:SF5">
    <property type="entry name" value="COILED-COIL DOMAIN-CONTAINING PROTEIN 120"/>
    <property type="match status" value="1"/>
</dbReference>
<evidence type="ECO:0000256" key="4">
    <source>
        <dbReference type="SAM" id="MobiDB-lite"/>
    </source>
</evidence>
<dbReference type="InterPro" id="IPR021774">
    <property type="entry name" value="CUPID"/>
</dbReference>
<dbReference type="Ensembl" id="ENSDCDT00010064793.1">
    <property type="protein sequence ID" value="ENSDCDP00010054255.1"/>
    <property type="gene ID" value="ENSDCDG00010031355.1"/>
</dbReference>
<feature type="region of interest" description="Disordered" evidence="4">
    <location>
        <begin position="543"/>
        <end position="602"/>
    </location>
</feature>
<dbReference type="GO" id="GO:0005737">
    <property type="term" value="C:cytoplasm"/>
    <property type="evidence" value="ECO:0007669"/>
    <property type="project" value="UniProtKB-SubCell"/>
</dbReference>
<evidence type="ECO:0000259" key="5">
    <source>
        <dbReference type="Pfam" id="PF11819"/>
    </source>
</evidence>
<evidence type="ECO:0000256" key="1">
    <source>
        <dbReference type="ARBA" id="ARBA00004496"/>
    </source>
</evidence>
<feature type="compositionally biased region" description="Polar residues" evidence="4">
    <location>
        <begin position="298"/>
        <end position="321"/>
    </location>
</feature>
<gene>
    <name evidence="6" type="primary">LOC114771312</name>
</gene>
<protein>
    <recommendedName>
        <fullName evidence="5">Cytohesin Ubiquitin Protein Inducing domain-containing protein</fullName>
    </recommendedName>
</protein>
<proteinExistence type="predicted"/>
<dbReference type="Pfam" id="PF11819">
    <property type="entry name" value="CUPID"/>
    <property type="match status" value="1"/>
</dbReference>
<feature type="region of interest" description="Disordered" evidence="4">
    <location>
        <begin position="298"/>
        <end position="384"/>
    </location>
</feature>
<feature type="compositionally biased region" description="Polar residues" evidence="4">
    <location>
        <begin position="10"/>
        <end position="22"/>
    </location>
</feature>
<feature type="compositionally biased region" description="Polar residues" evidence="4">
    <location>
        <begin position="506"/>
        <end position="515"/>
    </location>
</feature>
<accession>A0AAY4E9H6</accession>
<feature type="region of interest" description="Disordered" evidence="4">
    <location>
        <begin position="107"/>
        <end position="208"/>
    </location>
</feature>
<feature type="domain" description="Cytohesin Ubiquitin Protein Inducing" evidence="5">
    <location>
        <begin position="41"/>
        <end position="124"/>
    </location>
</feature>
<feature type="compositionally biased region" description="Low complexity" evidence="4">
    <location>
        <begin position="168"/>
        <end position="177"/>
    </location>
</feature>